<dbReference type="OrthoDB" id="8302037at2"/>
<gene>
    <name evidence="2" type="ORF">AS026_31880</name>
</gene>
<dbReference type="AlphaFoldDB" id="A0A109JXW4"/>
<feature type="compositionally biased region" description="Acidic residues" evidence="1">
    <location>
        <begin position="51"/>
        <end position="64"/>
    </location>
</feature>
<dbReference type="RefSeq" id="WP_062368925.1">
    <property type="nucleotide sequence ID" value="NZ_LNCD01000032.1"/>
</dbReference>
<organism evidence="2 3">
    <name type="scientific">Rhizobium altiplani</name>
    <dbReference type="NCBI Taxonomy" id="1864509"/>
    <lineage>
        <taxon>Bacteria</taxon>
        <taxon>Pseudomonadati</taxon>
        <taxon>Pseudomonadota</taxon>
        <taxon>Alphaproteobacteria</taxon>
        <taxon>Hyphomicrobiales</taxon>
        <taxon>Rhizobiaceae</taxon>
        <taxon>Rhizobium/Agrobacterium group</taxon>
        <taxon>Rhizobium</taxon>
    </lineage>
</organism>
<evidence type="ECO:0000313" key="3">
    <source>
        <dbReference type="Proteomes" id="UP000068164"/>
    </source>
</evidence>
<dbReference type="EMBL" id="LNCD01000032">
    <property type="protein sequence ID" value="KWV57093.1"/>
    <property type="molecule type" value="Genomic_DNA"/>
</dbReference>
<proteinExistence type="predicted"/>
<sequence>MTKDWRDDLSLKLEDFIHTFVVKGAKATDVYDAIQNELDRLRIAYDRDPDPADDQSDEAVEEPSNDWPASQA</sequence>
<feature type="region of interest" description="Disordered" evidence="1">
    <location>
        <begin position="44"/>
        <end position="72"/>
    </location>
</feature>
<comment type="caution">
    <text evidence="2">The sequence shown here is derived from an EMBL/GenBank/DDBJ whole genome shotgun (WGS) entry which is preliminary data.</text>
</comment>
<keyword evidence="3" id="KW-1185">Reference proteome</keyword>
<evidence type="ECO:0000313" key="2">
    <source>
        <dbReference type="EMBL" id="KWV57093.1"/>
    </source>
</evidence>
<accession>A0A109JXW4</accession>
<evidence type="ECO:0000256" key="1">
    <source>
        <dbReference type="SAM" id="MobiDB-lite"/>
    </source>
</evidence>
<protein>
    <submittedName>
        <fullName evidence="2">Uncharacterized protein</fullName>
    </submittedName>
</protein>
<reference evidence="2 3" key="1">
    <citation type="submission" date="2015-11" db="EMBL/GenBank/DDBJ databases">
        <title>Draft Genome Sequence of the Strain BR 10423 (Rhizobium sp.) isolated from nodules of Mimosa pudica.</title>
        <authorList>
            <person name="Barauna A.C."/>
            <person name="Zilli J.E."/>
            <person name="Simoes-Araujo J.L."/>
            <person name="Reis V.M."/>
            <person name="James E.K."/>
            <person name="Reis F.B.Jr."/>
            <person name="Rouws L.F."/>
            <person name="Passos S.R."/>
            <person name="Gois S.R."/>
        </authorList>
    </citation>
    <scope>NUCLEOTIDE SEQUENCE [LARGE SCALE GENOMIC DNA]</scope>
    <source>
        <strain evidence="2 3">BR10423</strain>
    </source>
</reference>
<name>A0A109JXW4_9HYPH</name>
<dbReference type="Proteomes" id="UP000068164">
    <property type="component" value="Unassembled WGS sequence"/>
</dbReference>